<reference evidence="2" key="1">
    <citation type="journal article" date="2023" name="Plant J.">
        <title>The genome of the king protea, Protea cynaroides.</title>
        <authorList>
            <person name="Chang J."/>
            <person name="Duong T.A."/>
            <person name="Schoeman C."/>
            <person name="Ma X."/>
            <person name="Roodt D."/>
            <person name="Barker N."/>
            <person name="Li Z."/>
            <person name="Van de Peer Y."/>
            <person name="Mizrachi E."/>
        </authorList>
    </citation>
    <scope>NUCLEOTIDE SEQUENCE</scope>
    <source>
        <tissue evidence="2">Young leaves</tissue>
    </source>
</reference>
<dbReference type="EMBL" id="JAMYWD010000004">
    <property type="protein sequence ID" value="KAJ4973121.1"/>
    <property type="molecule type" value="Genomic_DNA"/>
</dbReference>
<accession>A0A9Q0KM82</accession>
<protein>
    <submittedName>
        <fullName evidence="2">Uncharacterized protein</fullName>
    </submittedName>
</protein>
<comment type="caution">
    <text evidence="2">The sequence shown here is derived from an EMBL/GenBank/DDBJ whole genome shotgun (WGS) entry which is preliminary data.</text>
</comment>
<feature type="region of interest" description="Disordered" evidence="1">
    <location>
        <begin position="1"/>
        <end position="22"/>
    </location>
</feature>
<feature type="compositionally biased region" description="Polar residues" evidence="1">
    <location>
        <begin position="80"/>
        <end position="100"/>
    </location>
</feature>
<name>A0A9Q0KM82_9MAGN</name>
<dbReference type="AlphaFoldDB" id="A0A9Q0KM82"/>
<feature type="compositionally biased region" description="Polar residues" evidence="1">
    <location>
        <begin position="112"/>
        <end position="132"/>
    </location>
</feature>
<dbReference type="Proteomes" id="UP001141806">
    <property type="component" value="Unassembled WGS sequence"/>
</dbReference>
<proteinExistence type="predicted"/>
<dbReference type="OrthoDB" id="205248at2759"/>
<gene>
    <name evidence="2" type="ORF">NE237_006295</name>
</gene>
<organism evidence="2 3">
    <name type="scientific">Protea cynaroides</name>
    <dbReference type="NCBI Taxonomy" id="273540"/>
    <lineage>
        <taxon>Eukaryota</taxon>
        <taxon>Viridiplantae</taxon>
        <taxon>Streptophyta</taxon>
        <taxon>Embryophyta</taxon>
        <taxon>Tracheophyta</taxon>
        <taxon>Spermatophyta</taxon>
        <taxon>Magnoliopsida</taxon>
        <taxon>Proteales</taxon>
        <taxon>Proteaceae</taxon>
        <taxon>Protea</taxon>
    </lineage>
</organism>
<evidence type="ECO:0000256" key="1">
    <source>
        <dbReference type="SAM" id="MobiDB-lite"/>
    </source>
</evidence>
<keyword evidence="3" id="KW-1185">Reference proteome</keyword>
<evidence type="ECO:0000313" key="3">
    <source>
        <dbReference type="Proteomes" id="UP001141806"/>
    </source>
</evidence>
<sequence>MAFEEFGNFVADDPSLPGHHNSNTKYVDNYLEEVPHGNLAREDVVTAEDKIADSVFVQSYIPRENPIATQSIKEKPWQKETYQQESLVNPAAQTNSANSESESKTDEEDNSNDSQGKVSGNETHTPTEIQSR</sequence>
<evidence type="ECO:0000313" key="2">
    <source>
        <dbReference type="EMBL" id="KAJ4973121.1"/>
    </source>
</evidence>
<feature type="region of interest" description="Disordered" evidence="1">
    <location>
        <begin position="63"/>
        <end position="132"/>
    </location>
</feature>